<organism evidence="3 4">
    <name type="scientific">Sorghum bicolor</name>
    <name type="common">Sorghum</name>
    <name type="synonym">Sorghum vulgare</name>
    <dbReference type="NCBI Taxonomy" id="4558"/>
    <lineage>
        <taxon>Eukaryota</taxon>
        <taxon>Viridiplantae</taxon>
        <taxon>Streptophyta</taxon>
        <taxon>Embryophyta</taxon>
        <taxon>Tracheophyta</taxon>
        <taxon>Spermatophyta</taxon>
        <taxon>Magnoliopsida</taxon>
        <taxon>Liliopsida</taxon>
        <taxon>Poales</taxon>
        <taxon>Poaceae</taxon>
        <taxon>PACMAD clade</taxon>
        <taxon>Panicoideae</taxon>
        <taxon>Andropogonodae</taxon>
        <taxon>Andropogoneae</taxon>
        <taxon>Sorghinae</taxon>
        <taxon>Sorghum</taxon>
    </lineage>
</organism>
<dbReference type="Pfam" id="PF08387">
    <property type="entry name" value="FBD"/>
    <property type="match status" value="1"/>
</dbReference>
<dbReference type="InterPro" id="IPR001810">
    <property type="entry name" value="F-box_dom"/>
</dbReference>
<keyword evidence="4" id="KW-1185">Reference proteome</keyword>
<dbReference type="Pfam" id="PF00646">
    <property type="entry name" value="F-box"/>
    <property type="match status" value="1"/>
</dbReference>
<dbReference type="Gene3D" id="1.20.1280.50">
    <property type="match status" value="1"/>
</dbReference>
<dbReference type="Proteomes" id="UP000000768">
    <property type="component" value="Chromosome 3"/>
</dbReference>
<name>A0A1B6Q5V9_SORBI</name>
<dbReference type="SUPFAM" id="SSF81383">
    <property type="entry name" value="F-box domain"/>
    <property type="match status" value="1"/>
</dbReference>
<dbReference type="OMA" id="WFRTLAH"/>
<dbReference type="PROSITE" id="PS50181">
    <property type="entry name" value="FBOX"/>
    <property type="match status" value="1"/>
</dbReference>
<dbReference type="AlphaFoldDB" id="A0A1B6Q5V9"/>
<dbReference type="PANTHER" id="PTHR32141:SF94">
    <property type="entry name" value="F-BOX DOMAIN-CONTAINING PROTEIN"/>
    <property type="match status" value="1"/>
</dbReference>
<evidence type="ECO:0000256" key="1">
    <source>
        <dbReference type="SAM" id="MobiDB-lite"/>
    </source>
</evidence>
<evidence type="ECO:0000313" key="3">
    <source>
        <dbReference type="EMBL" id="KXG33304.1"/>
    </source>
</evidence>
<feature type="region of interest" description="Disordered" evidence="1">
    <location>
        <begin position="1"/>
        <end position="59"/>
    </location>
</feature>
<protein>
    <recommendedName>
        <fullName evidence="2">F-box domain-containing protein</fullName>
    </recommendedName>
</protein>
<dbReference type="SUPFAM" id="SSF52047">
    <property type="entry name" value="RNI-like"/>
    <property type="match status" value="1"/>
</dbReference>
<dbReference type="InterPro" id="IPR006566">
    <property type="entry name" value="FBD"/>
</dbReference>
<reference evidence="4" key="2">
    <citation type="journal article" date="2018" name="Plant J.">
        <title>The Sorghum bicolor reference genome: improved assembly, gene annotations, a transcriptome atlas, and signatures of genome organization.</title>
        <authorList>
            <person name="McCormick R.F."/>
            <person name="Truong S.K."/>
            <person name="Sreedasyam A."/>
            <person name="Jenkins J."/>
            <person name="Shu S."/>
            <person name="Sims D."/>
            <person name="Kennedy M."/>
            <person name="Amirebrahimi M."/>
            <person name="Weers B.D."/>
            <person name="McKinley B."/>
            <person name="Mattison A."/>
            <person name="Morishige D.T."/>
            <person name="Grimwood J."/>
            <person name="Schmutz J."/>
            <person name="Mullet J.E."/>
        </authorList>
    </citation>
    <scope>NUCLEOTIDE SEQUENCE [LARGE SCALE GENOMIC DNA]</scope>
    <source>
        <strain evidence="4">cv. BTx623</strain>
    </source>
</reference>
<dbReference type="Gene3D" id="3.80.10.10">
    <property type="entry name" value="Ribonuclease Inhibitor"/>
    <property type="match status" value="1"/>
</dbReference>
<dbReference type="eggNOG" id="ENOG502RYMX">
    <property type="taxonomic scope" value="Eukaryota"/>
</dbReference>
<proteinExistence type="predicted"/>
<dbReference type="Pfam" id="PF24758">
    <property type="entry name" value="LRR_At5g56370"/>
    <property type="match status" value="1"/>
</dbReference>
<dbReference type="InterPro" id="IPR032675">
    <property type="entry name" value="LRR_dom_sf"/>
</dbReference>
<dbReference type="PANTHER" id="PTHR32141">
    <property type="match status" value="1"/>
</dbReference>
<accession>A0A1B6Q5V9</accession>
<dbReference type="Gramene" id="KXG33304">
    <property type="protein sequence ID" value="KXG33304"/>
    <property type="gene ID" value="SORBI_3003G284600"/>
</dbReference>
<feature type="domain" description="F-box" evidence="2">
    <location>
        <begin position="90"/>
        <end position="130"/>
    </location>
</feature>
<dbReference type="FunCoup" id="A0A1B6Q5V9">
    <property type="interactions" value="64"/>
</dbReference>
<evidence type="ECO:0000259" key="2">
    <source>
        <dbReference type="PROSITE" id="PS50181"/>
    </source>
</evidence>
<gene>
    <name evidence="3" type="ORF">SORBI_3003G284600</name>
</gene>
<sequence length="530" mass="58526">MRSWVSPSSPPSSISSRQGQIVGWDWPPGSSSCSNPHSGGPPPALAPPSRAVDTDEGEFGGRPRAAKCALLESGCVDRVCTADRPAGDGRDRISDLPDAVLLSVLSLLPLRDAGRTAVLSSRWRGLFDQSLLDFNACQPFPPEQGRGGGWFIRAITDILAARPRIRIRSFRFVMYGWGFDDRLAVVDGWFRALARHGAREVDVDMFYAISMPTLPGSLLELSSLETLKVDHCRFPDAWPARVPAPAPWLPALKILNLSSVNVSQESLQAILSNCNSLECVKLKNIIGLDKICLRSKSLARLYGDFGGLKELVVEDAPNLEELVGIGLPSGKAKVKIVFAPKLQVLGYLGITVRPLILYDTVHDGGIVKLGAMVHSVKTLAIQVPFSEKGYTVFVVQLLKCFPCLEVLRVEPNKQSISQRVSVEEWDTANSIRCIEHSINRVVFEYFGGEDCQLGFLTFLLRIARALKLVELYCWTSKDWDSDQIELVEPKHRASPDAEIQFLGIYKPPSDLYVCHCCTQRCQEENRVALL</sequence>
<dbReference type="EMBL" id="CM000762">
    <property type="protein sequence ID" value="KXG33304.1"/>
    <property type="molecule type" value="Genomic_DNA"/>
</dbReference>
<dbReference type="InterPro" id="IPR055411">
    <property type="entry name" value="LRR_FXL15/At3g58940/PEG3-like"/>
</dbReference>
<dbReference type="InParanoid" id="A0A1B6Q5V9"/>
<dbReference type="InterPro" id="IPR036047">
    <property type="entry name" value="F-box-like_dom_sf"/>
</dbReference>
<reference evidence="3 4" key="1">
    <citation type="journal article" date="2009" name="Nature">
        <title>The Sorghum bicolor genome and the diversification of grasses.</title>
        <authorList>
            <person name="Paterson A.H."/>
            <person name="Bowers J.E."/>
            <person name="Bruggmann R."/>
            <person name="Dubchak I."/>
            <person name="Grimwood J."/>
            <person name="Gundlach H."/>
            <person name="Haberer G."/>
            <person name="Hellsten U."/>
            <person name="Mitros T."/>
            <person name="Poliakov A."/>
            <person name="Schmutz J."/>
            <person name="Spannagl M."/>
            <person name="Tang H."/>
            <person name="Wang X."/>
            <person name="Wicker T."/>
            <person name="Bharti A.K."/>
            <person name="Chapman J."/>
            <person name="Feltus F.A."/>
            <person name="Gowik U."/>
            <person name="Grigoriev I.V."/>
            <person name="Lyons E."/>
            <person name="Maher C.A."/>
            <person name="Martis M."/>
            <person name="Narechania A."/>
            <person name="Otillar R.P."/>
            <person name="Penning B.W."/>
            <person name="Salamov A.A."/>
            <person name="Wang Y."/>
            <person name="Zhang L."/>
            <person name="Carpita N.C."/>
            <person name="Freeling M."/>
            <person name="Gingle A.R."/>
            <person name="Hash C.T."/>
            <person name="Keller B."/>
            <person name="Klein P."/>
            <person name="Kresovich S."/>
            <person name="McCann M.C."/>
            <person name="Ming R."/>
            <person name="Peterson D.G."/>
            <person name="Mehboob-ur-Rahman"/>
            <person name="Ware D."/>
            <person name="Westhoff P."/>
            <person name="Mayer K.F."/>
            <person name="Messing J."/>
            <person name="Rokhsar D.S."/>
        </authorList>
    </citation>
    <scope>NUCLEOTIDE SEQUENCE [LARGE SCALE GENOMIC DNA]</scope>
    <source>
        <strain evidence="4">cv. BTx623</strain>
    </source>
</reference>
<dbReference type="OrthoDB" id="668648at2759"/>
<evidence type="ECO:0000313" key="4">
    <source>
        <dbReference type="Proteomes" id="UP000000768"/>
    </source>
</evidence>
<dbReference type="InterPro" id="IPR055302">
    <property type="entry name" value="F-box_dom-containing"/>
</dbReference>